<dbReference type="AlphaFoldDB" id="F8NDM6"/>
<dbReference type="EMBL" id="GL945428">
    <property type="protein sequence ID" value="EGO30310.1"/>
    <property type="molecule type" value="Genomic_DNA"/>
</dbReference>
<feature type="compositionally biased region" description="Basic residues" evidence="1">
    <location>
        <begin position="9"/>
        <end position="18"/>
    </location>
</feature>
<dbReference type="HOGENOM" id="CLU_2110467_0_0_1"/>
<evidence type="ECO:0000256" key="1">
    <source>
        <dbReference type="SAM" id="MobiDB-lite"/>
    </source>
</evidence>
<dbReference type="Proteomes" id="UP000008064">
    <property type="component" value="Unassembled WGS sequence"/>
</dbReference>
<dbReference type="RefSeq" id="XP_007312194.1">
    <property type="nucleotide sequence ID" value="XM_007312132.1"/>
</dbReference>
<gene>
    <name evidence="2" type="ORF">SERLADRAFT_431818</name>
</gene>
<evidence type="ECO:0000313" key="2">
    <source>
        <dbReference type="EMBL" id="EGO30310.1"/>
    </source>
</evidence>
<reference evidence="2" key="1">
    <citation type="submission" date="2011-04" db="EMBL/GenBank/DDBJ databases">
        <title>Evolution of plant cell wall degrading machinery underlies the functional diversity of forest fungi.</title>
        <authorList>
            <consortium name="US DOE Joint Genome Institute (JGI-PGF)"/>
            <person name="Eastwood D.C."/>
            <person name="Floudas D."/>
            <person name="Binder M."/>
            <person name="Majcherczyk A."/>
            <person name="Schneider P."/>
            <person name="Aerts A."/>
            <person name="Asiegbu F.O."/>
            <person name="Baker S.E."/>
            <person name="Barry K."/>
            <person name="Bendiksby M."/>
            <person name="Blumentritt M."/>
            <person name="Coutinho P.M."/>
            <person name="Cullen D."/>
            <person name="Cullen D."/>
            <person name="Gathman A."/>
            <person name="Goodell B."/>
            <person name="Henrissat B."/>
            <person name="Ihrmark K."/>
            <person name="Kauserud H."/>
            <person name="Kohler A."/>
            <person name="LaButti K."/>
            <person name="Lapidus A."/>
            <person name="Lavin J.L."/>
            <person name="Lee Y.-H."/>
            <person name="Lindquist E."/>
            <person name="Lilly W."/>
            <person name="Lucas S."/>
            <person name="Morin E."/>
            <person name="Murat C."/>
            <person name="Oguiza J.A."/>
            <person name="Park J."/>
            <person name="Pisabarro A.G."/>
            <person name="Riley R."/>
            <person name="Rosling A."/>
            <person name="Salamov A."/>
            <person name="Schmidt O."/>
            <person name="Schmutz J."/>
            <person name="Skrede I."/>
            <person name="Stenlid J."/>
            <person name="Wiebenga A."/>
            <person name="Xie X."/>
            <person name="Kues U."/>
            <person name="Hibbett D.S."/>
            <person name="Hoffmeister D."/>
            <person name="Hogberg N."/>
            <person name="Martin F."/>
            <person name="Grigoriev I.V."/>
            <person name="Watkinson S.C."/>
        </authorList>
    </citation>
    <scope>NUCLEOTIDE SEQUENCE</scope>
    <source>
        <strain evidence="2">S7.9</strain>
    </source>
</reference>
<sequence>MPSGSLRSSRLKVPRKVKSIPGLPTTSSDGHLNLCLQPGVKRLNQIAEESAEGIRKCQTMLQNMPVDVRQVMNCVALASGAEAFTLNSDLRRSFLLIVVDSDNESYIGRDFRLLS</sequence>
<accession>F8NDM6</accession>
<feature type="region of interest" description="Disordered" evidence="1">
    <location>
        <begin position="1"/>
        <end position="25"/>
    </location>
</feature>
<protein>
    <submittedName>
        <fullName evidence="2">Uncharacterized protein</fullName>
    </submittedName>
</protein>
<name>F8NDM6_SERL9</name>
<dbReference type="KEGG" id="sla:SERLADRAFT_431818"/>
<dbReference type="GeneID" id="18813830"/>
<organism>
    <name type="scientific">Serpula lacrymans var. lacrymans (strain S7.9)</name>
    <name type="common">Dry rot fungus</name>
    <dbReference type="NCBI Taxonomy" id="578457"/>
    <lineage>
        <taxon>Eukaryota</taxon>
        <taxon>Fungi</taxon>
        <taxon>Dikarya</taxon>
        <taxon>Basidiomycota</taxon>
        <taxon>Agaricomycotina</taxon>
        <taxon>Agaricomycetes</taxon>
        <taxon>Agaricomycetidae</taxon>
        <taxon>Boletales</taxon>
        <taxon>Coniophorineae</taxon>
        <taxon>Serpulaceae</taxon>
        <taxon>Serpula</taxon>
    </lineage>
</organism>
<proteinExistence type="predicted"/>